<dbReference type="Pfam" id="PF08352">
    <property type="entry name" value="oligo_HPY"/>
    <property type="match status" value="1"/>
</dbReference>
<keyword evidence="4" id="KW-1003">Cell membrane</keyword>
<keyword evidence="11" id="KW-1185">Reference proteome</keyword>
<evidence type="ECO:0000256" key="6">
    <source>
        <dbReference type="ARBA" id="ARBA00022840"/>
    </source>
</evidence>
<dbReference type="InterPro" id="IPR017871">
    <property type="entry name" value="ABC_transporter-like_CS"/>
</dbReference>
<dbReference type="InterPro" id="IPR013563">
    <property type="entry name" value="Oligopep_ABC_C"/>
</dbReference>
<accession>A0A543NJV7</accession>
<evidence type="ECO:0000256" key="3">
    <source>
        <dbReference type="ARBA" id="ARBA00022448"/>
    </source>
</evidence>
<feature type="region of interest" description="Disordered" evidence="8">
    <location>
        <begin position="257"/>
        <end position="280"/>
    </location>
</feature>
<evidence type="ECO:0000256" key="8">
    <source>
        <dbReference type="SAM" id="MobiDB-lite"/>
    </source>
</evidence>
<dbReference type="GO" id="GO:0015833">
    <property type="term" value="P:peptide transport"/>
    <property type="evidence" value="ECO:0007669"/>
    <property type="project" value="InterPro"/>
</dbReference>
<evidence type="ECO:0000256" key="2">
    <source>
        <dbReference type="ARBA" id="ARBA00005417"/>
    </source>
</evidence>
<dbReference type="OrthoDB" id="9809030at2"/>
<dbReference type="CDD" id="cd03257">
    <property type="entry name" value="ABC_NikE_OppD_transporters"/>
    <property type="match status" value="1"/>
</dbReference>
<dbReference type="Gene3D" id="3.40.50.300">
    <property type="entry name" value="P-loop containing nucleotide triphosphate hydrolases"/>
    <property type="match status" value="1"/>
</dbReference>
<comment type="subcellular location">
    <subcellularLocation>
        <location evidence="1">Cell membrane</location>
        <topology evidence="1">Peripheral membrane protein</topology>
    </subcellularLocation>
</comment>
<dbReference type="InterPro" id="IPR050388">
    <property type="entry name" value="ABC_Ni/Peptide_Import"/>
</dbReference>
<dbReference type="AlphaFoldDB" id="A0A543NJV7"/>
<evidence type="ECO:0000259" key="9">
    <source>
        <dbReference type="PROSITE" id="PS50893"/>
    </source>
</evidence>
<evidence type="ECO:0000256" key="5">
    <source>
        <dbReference type="ARBA" id="ARBA00022741"/>
    </source>
</evidence>
<dbReference type="PANTHER" id="PTHR43297:SF2">
    <property type="entry name" value="DIPEPTIDE TRANSPORT ATP-BINDING PROTEIN DPPD"/>
    <property type="match status" value="1"/>
</dbReference>
<reference evidence="10 11" key="1">
    <citation type="submission" date="2019-06" db="EMBL/GenBank/DDBJ databases">
        <title>Sequencing the genomes of 1000 actinobacteria strains.</title>
        <authorList>
            <person name="Klenk H.-P."/>
        </authorList>
    </citation>
    <scope>NUCLEOTIDE SEQUENCE [LARGE SCALE GENOMIC DNA]</scope>
    <source>
        <strain evidence="10 11">DSM 45015</strain>
    </source>
</reference>
<evidence type="ECO:0000313" key="10">
    <source>
        <dbReference type="EMBL" id="TQN32109.1"/>
    </source>
</evidence>
<dbReference type="InterPro" id="IPR003439">
    <property type="entry name" value="ABC_transporter-like_ATP-bd"/>
</dbReference>
<dbReference type="RefSeq" id="WP_141923661.1">
    <property type="nucleotide sequence ID" value="NZ_VFQC01000001.1"/>
</dbReference>
<organism evidence="10 11">
    <name type="scientific">Haloactinospora alba</name>
    <dbReference type="NCBI Taxonomy" id="405555"/>
    <lineage>
        <taxon>Bacteria</taxon>
        <taxon>Bacillati</taxon>
        <taxon>Actinomycetota</taxon>
        <taxon>Actinomycetes</taxon>
        <taxon>Streptosporangiales</taxon>
        <taxon>Nocardiopsidaceae</taxon>
        <taxon>Haloactinospora</taxon>
    </lineage>
</organism>
<dbReference type="Pfam" id="PF00005">
    <property type="entry name" value="ABC_tran"/>
    <property type="match status" value="1"/>
</dbReference>
<dbReference type="PROSITE" id="PS00211">
    <property type="entry name" value="ABC_TRANSPORTER_1"/>
    <property type="match status" value="1"/>
</dbReference>
<dbReference type="SMART" id="SM00382">
    <property type="entry name" value="AAA"/>
    <property type="match status" value="1"/>
</dbReference>
<gene>
    <name evidence="10" type="ORF">FHX37_2036</name>
</gene>
<dbReference type="InterPro" id="IPR027417">
    <property type="entry name" value="P-loop_NTPase"/>
</dbReference>
<dbReference type="Proteomes" id="UP000317422">
    <property type="component" value="Unassembled WGS sequence"/>
</dbReference>
<dbReference type="FunFam" id="3.40.50.300:FF:000016">
    <property type="entry name" value="Oligopeptide ABC transporter ATP-binding component"/>
    <property type="match status" value="1"/>
</dbReference>
<dbReference type="PROSITE" id="PS50893">
    <property type="entry name" value="ABC_TRANSPORTER_2"/>
    <property type="match status" value="1"/>
</dbReference>
<evidence type="ECO:0000256" key="4">
    <source>
        <dbReference type="ARBA" id="ARBA00022475"/>
    </source>
</evidence>
<dbReference type="NCBIfam" id="TIGR01727">
    <property type="entry name" value="oligo_HPY"/>
    <property type="match status" value="1"/>
</dbReference>
<dbReference type="GO" id="GO:0005886">
    <property type="term" value="C:plasma membrane"/>
    <property type="evidence" value="ECO:0007669"/>
    <property type="project" value="UniProtKB-SubCell"/>
</dbReference>
<evidence type="ECO:0000256" key="7">
    <source>
        <dbReference type="ARBA" id="ARBA00023136"/>
    </source>
</evidence>
<dbReference type="SUPFAM" id="SSF52540">
    <property type="entry name" value="P-loop containing nucleoside triphosphate hydrolases"/>
    <property type="match status" value="1"/>
</dbReference>
<comment type="caution">
    <text evidence="10">The sequence shown here is derived from an EMBL/GenBank/DDBJ whole genome shotgun (WGS) entry which is preliminary data.</text>
</comment>
<protein>
    <submittedName>
        <fullName evidence="10">Oligopeptide/dipeptide ABC transporter ATP-binding protein</fullName>
    </submittedName>
</protein>
<keyword evidence="3" id="KW-0813">Transport</keyword>
<evidence type="ECO:0000313" key="11">
    <source>
        <dbReference type="Proteomes" id="UP000317422"/>
    </source>
</evidence>
<dbReference type="GO" id="GO:0016887">
    <property type="term" value="F:ATP hydrolysis activity"/>
    <property type="evidence" value="ECO:0007669"/>
    <property type="project" value="InterPro"/>
</dbReference>
<comment type="similarity">
    <text evidence="2">Belongs to the ABC transporter superfamily.</text>
</comment>
<keyword evidence="7" id="KW-0472">Membrane</keyword>
<keyword evidence="5" id="KW-0547">Nucleotide-binding</keyword>
<dbReference type="PANTHER" id="PTHR43297">
    <property type="entry name" value="OLIGOPEPTIDE TRANSPORT ATP-BINDING PROTEIN APPD"/>
    <property type="match status" value="1"/>
</dbReference>
<dbReference type="InterPro" id="IPR003593">
    <property type="entry name" value="AAA+_ATPase"/>
</dbReference>
<evidence type="ECO:0000256" key="1">
    <source>
        <dbReference type="ARBA" id="ARBA00004202"/>
    </source>
</evidence>
<name>A0A543NJV7_9ACTN</name>
<dbReference type="GO" id="GO:0005524">
    <property type="term" value="F:ATP binding"/>
    <property type="evidence" value="ECO:0007669"/>
    <property type="project" value="UniProtKB-KW"/>
</dbReference>
<sequence length="328" mass="35205">MTYLNVDDLHVTYRTASGELPAVRGVSLALEPGNTLGVAGESGCGKSTVALALLRLLPASARLEGQVRLDGEDVLAMRWGRLRAVRWAGASVVFQGAMHALNAVQRVGDQIAEPILLHENTTPAEASRRVGALLEQVGLPPWRSSSYPHELSGGQRQRVMIAMALACRPRLIIADEPTTALDVMIQAQILRLLGQLVGEHGISMLMISHDLTVLADTCDRLAVMYAGRVVEEGPSQEVFGDARHPYAAALSAAFPRIGDPRSRRNPQGLPGDPPDPAALPSGCAFRPRCPVAEDRCSTVDPVLWPAAPDRSSACVRVYSADAEFEETR</sequence>
<feature type="domain" description="ABC transporter" evidence="9">
    <location>
        <begin position="4"/>
        <end position="251"/>
    </location>
</feature>
<proteinExistence type="inferred from homology"/>
<dbReference type="EMBL" id="VFQC01000001">
    <property type="protein sequence ID" value="TQN32109.1"/>
    <property type="molecule type" value="Genomic_DNA"/>
</dbReference>
<keyword evidence="6 10" id="KW-0067">ATP-binding</keyword>